<name>A0A841ENU8_9BACT</name>
<dbReference type="Proteomes" id="UP000524404">
    <property type="component" value="Unassembled WGS sequence"/>
</dbReference>
<keyword evidence="2" id="KW-1185">Reference proteome</keyword>
<evidence type="ECO:0000313" key="1">
    <source>
        <dbReference type="EMBL" id="MBB6005422.1"/>
    </source>
</evidence>
<sequence length="349" mass="41653">MNKTLFIILTLLVFSCKNKDNGKEQKIFDRIDFVYNLKQTVAKKTWATFNEKEYDLPLVYFTDTSSYIANPTEKFLKTFKSGLVFQNQLIKIYKTNSRVDSLPFHMETGMTLGDPTDDYNYHSPFMMCSSYEETSKTIPNVLSTEEWTTMIMHEYFHGYQYKHKPYIDYYEKEIVQIQPDSLTAIYKNNTWFKNSIDKENELLLNAITETDSIKIANIIKDFFTLRIQRRKTVLEKMKFDISKYEKCYETMEGTARYIEYSLYKLYAAKRPDYKLLKSDTSFKSFEKFRNYNITKDKWLYKTAKTTYSYAVGFNMARLLDKLKIEYKSRLFKEGKITMEDILLEKQNGR</sequence>
<dbReference type="AlphaFoldDB" id="A0A841ENU8"/>
<reference evidence="1 2" key="1">
    <citation type="submission" date="2020-08" db="EMBL/GenBank/DDBJ databases">
        <title>Functional genomics of gut bacteria from endangered species of beetles.</title>
        <authorList>
            <person name="Carlos-Shanley C."/>
        </authorList>
    </citation>
    <scope>NUCLEOTIDE SEQUENCE [LARGE SCALE GENOMIC DNA]</scope>
    <source>
        <strain evidence="1 2">S00070</strain>
    </source>
</reference>
<dbReference type="EMBL" id="JACHKT010000045">
    <property type="protein sequence ID" value="MBB6005422.1"/>
    <property type="molecule type" value="Genomic_DNA"/>
</dbReference>
<gene>
    <name evidence="1" type="ORF">HNP25_004096</name>
</gene>
<dbReference type="RefSeq" id="WP_184137232.1">
    <property type="nucleotide sequence ID" value="NZ_JACHKT010000045.1"/>
</dbReference>
<dbReference type="PROSITE" id="PS51257">
    <property type="entry name" value="PROKAR_LIPOPROTEIN"/>
    <property type="match status" value="1"/>
</dbReference>
<proteinExistence type="predicted"/>
<comment type="caution">
    <text evidence="1">The sequence shown here is derived from an EMBL/GenBank/DDBJ whole genome shotgun (WGS) entry which is preliminary data.</text>
</comment>
<organism evidence="1 2">
    <name type="scientific">Arcicella rosea</name>
    <dbReference type="NCBI Taxonomy" id="502909"/>
    <lineage>
        <taxon>Bacteria</taxon>
        <taxon>Pseudomonadati</taxon>
        <taxon>Bacteroidota</taxon>
        <taxon>Cytophagia</taxon>
        <taxon>Cytophagales</taxon>
        <taxon>Flectobacillaceae</taxon>
        <taxon>Arcicella</taxon>
    </lineage>
</organism>
<accession>A0A841ENU8</accession>
<protein>
    <submittedName>
        <fullName evidence="1">Uncharacterized protein</fullName>
    </submittedName>
</protein>
<evidence type="ECO:0000313" key="2">
    <source>
        <dbReference type="Proteomes" id="UP000524404"/>
    </source>
</evidence>